<dbReference type="InterPro" id="IPR037066">
    <property type="entry name" value="Plug_dom_sf"/>
</dbReference>
<dbReference type="SUPFAM" id="SSF49464">
    <property type="entry name" value="Carboxypeptidase regulatory domain-like"/>
    <property type="match status" value="1"/>
</dbReference>
<evidence type="ECO:0000259" key="4">
    <source>
        <dbReference type="Pfam" id="PF07715"/>
    </source>
</evidence>
<keyword evidence="2" id="KW-0472">Membrane</keyword>
<dbReference type="RefSeq" id="WP_211976791.1">
    <property type="nucleotide sequence ID" value="NZ_CBFHAM010000060.1"/>
</dbReference>
<feature type="domain" description="TonB-dependent receptor plug" evidence="4">
    <location>
        <begin position="146"/>
        <end position="216"/>
    </location>
</feature>
<dbReference type="InterPro" id="IPR036942">
    <property type="entry name" value="Beta-barrel_TonB_sf"/>
</dbReference>
<proteinExistence type="predicted"/>
<dbReference type="SUPFAM" id="SSF56935">
    <property type="entry name" value="Porins"/>
    <property type="match status" value="1"/>
</dbReference>
<accession>A0ABS5J8T4</accession>
<dbReference type="Proteomes" id="UP000676386">
    <property type="component" value="Unassembled WGS sequence"/>
</dbReference>
<comment type="subcellular location">
    <subcellularLocation>
        <location evidence="1">Cell outer membrane</location>
    </subcellularLocation>
</comment>
<dbReference type="EMBL" id="JAGTXB010000024">
    <property type="protein sequence ID" value="MBS0031627.1"/>
    <property type="molecule type" value="Genomic_DNA"/>
</dbReference>
<dbReference type="Pfam" id="PF14905">
    <property type="entry name" value="OMP_b-brl_3"/>
    <property type="match status" value="1"/>
</dbReference>
<dbReference type="InterPro" id="IPR008969">
    <property type="entry name" value="CarboxyPept-like_regulatory"/>
</dbReference>
<evidence type="ECO:0000256" key="3">
    <source>
        <dbReference type="ARBA" id="ARBA00023237"/>
    </source>
</evidence>
<dbReference type="PANTHER" id="PTHR40980">
    <property type="entry name" value="PLUG DOMAIN-CONTAINING PROTEIN"/>
    <property type="match status" value="1"/>
</dbReference>
<gene>
    <name evidence="6" type="ORF">KE626_30130</name>
</gene>
<evidence type="ECO:0000256" key="2">
    <source>
        <dbReference type="ARBA" id="ARBA00023136"/>
    </source>
</evidence>
<evidence type="ECO:0000259" key="5">
    <source>
        <dbReference type="Pfam" id="PF14905"/>
    </source>
</evidence>
<dbReference type="InterPro" id="IPR041700">
    <property type="entry name" value="OMP_b-brl_3"/>
</dbReference>
<protein>
    <submittedName>
        <fullName evidence="6">Outer membrane beta-barrel protein</fullName>
    </submittedName>
</protein>
<name>A0ABS5J8T4_9BACT</name>
<comment type="caution">
    <text evidence="6">The sequence shown here is derived from an EMBL/GenBank/DDBJ whole genome shotgun (WGS) entry which is preliminary data.</text>
</comment>
<dbReference type="Gene3D" id="2.170.130.10">
    <property type="entry name" value="TonB-dependent receptor, plug domain"/>
    <property type="match status" value="1"/>
</dbReference>
<dbReference type="PANTHER" id="PTHR40980:SF4">
    <property type="entry name" value="TONB-DEPENDENT RECEPTOR-LIKE BETA-BARREL DOMAIN-CONTAINING PROTEIN"/>
    <property type="match status" value="1"/>
</dbReference>
<evidence type="ECO:0000313" key="6">
    <source>
        <dbReference type="EMBL" id="MBS0031627.1"/>
    </source>
</evidence>
<keyword evidence="3" id="KW-0998">Cell outer membrane</keyword>
<organism evidence="6 7">
    <name type="scientific">Chitinophaga hostae</name>
    <dbReference type="NCBI Taxonomy" id="2831022"/>
    <lineage>
        <taxon>Bacteria</taxon>
        <taxon>Pseudomonadati</taxon>
        <taxon>Bacteroidota</taxon>
        <taxon>Chitinophagia</taxon>
        <taxon>Chitinophagales</taxon>
        <taxon>Chitinophagaceae</taxon>
        <taxon>Chitinophaga</taxon>
    </lineage>
</organism>
<feature type="domain" description="Outer membrane protein beta-barrel" evidence="5">
    <location>
        <begin position="382"/>
        <end position="757"/>
    </location>
</feature>
<evidence type="ECO:0000313" key="7">
    <source>
        <dbReference type="Proteomes" id="UP000676386"/>
    </source>
</evidence>
<dbReference type="InterPro" id="IPR012910">
    <property type="entry name" value="Plug_dom"/>
</dbReference>
<keyword evidence="7" id="KW-1185">Reference proteome</keyword>
<reference evidence="6 7" key="1">
    <citation type="submission" date="2021-04" db="EMBL/GenBank/DDBJ databases">
        <title>Chitinophaga sp. nov., isolated from the rhizosphere soil.</title>
        <authorList>
            <person name="He S."/>
        </authorList>
    </citation>
    <scope>NUCLEOTIDE SEQUENCE [LARGE SCALE GENOMIC DNA]</scope>
    <source>
        <strain evidence="6 7">2R12</strain>
    </source>
</reference>
<dbReference type="Pfam" id="PF07715">
    <property type="entry name" value="Plug"/>
    <property type="match status" value="1"/>
</dbReference>
<dbReference type="Gene3D" id="2.40.170.20">
    <property type="entry name" value="TonB-dependent receptor, beta-barrel domain"/>
    <property type="match status" value="1"/>
</dbReference>
<evidence type="ECO:0000256" key="1">
    <source>
        <dbReference type="ARBA" id="ARBA00004442"/>
    </source>
</evidence>
<sequence length="797" mass="89009">MMKFSLALGLWLVLYCTGYAQSLITGVAVDNTTRAGIGFVSVSLLSAKDSLLVKGQIADSAGRFELPGISSGRYILLFSSFGYEKLYRDVACDGAADHTVHLDNISMAAIAKRLHEVIVSGTPPSFQRVAGKLVTTVAGNKFFAATANALDIIKKLPGLEVNGDGSISLSGRVTPAVFIDGKPVAMSPEELQNYLANLSPDMISSIEVIPNPSSRYDGEYKAIIDIKLKRDTTLGWKGSLSSGLQQNAYFLADNNLSLSYKTKQVSYTARLGYKAGSTIYKYSALQHLANTNIMATNNNVRTGNNNFNYQLGADYSFAKTQQIEIMGRAYLSDRDINALSTLHTTDAAAKQLVADIRTSNNSSPLQRTYGLNLNYGGQFSNTRLEILSNFLKIGNRQQEDIQTNNAASHTLLDYWKTDLKNDILIRSLQADLSGNIGKGKWNTGARFAFTTTKNNLQYDTLNTNGAFAPDSSRSNNFRYDEYISAVYAGYERPGNKLSYAISLRAEHTYSIGNTFSQQTVNTRNYLTWLPGVSVNFPVGARQQMNISYSRRMTRPNFAQLNPFRFYNSPLNYFVGNPYLQPSKTDMLRIDYTRNTLNISLFAGRETDPMGRYPEYDSVTNVLEYLGKNLPYNDFAGLEVSLPITVYKWWKMNNTIRGNYKKEQTPYHNVVYAYPVFDYTISGSQVFTLPPDITVDISYYYRSLSGNGLYILKSATSVDLGIQKSWLQGKLNSRLNYYDLFNTYQNSAVFREKTIINNALKHWFGSNRLALTLGYSFGRSTLKGKQQNKNEEENRAGM</sequence>